<keyword evidence="4" id="KW-0949">S-adenosyl-L-methionine</keyword>
<evidence type="ECO:0000313" key="15">
    <source>
        <dbReference type="Proteomes" id="UP000812440"/>
    </source>
</evidence>
<dbReference type="Gene3D" id="1.10.10.10">
    <property type="entry name" value="Winged helix-like DNA-binding domain superfamily/Winged helix DNA-binding domain"/>
    <property type="match status" value="1"/>
</dbReference>
<protein>
    <recommendedName>
        <fullName evidence="8">Acetylserotonin O-methyltransferase</fullName>
        <ecNumber evidence="7">2.1.1.4</ecNumber>
    </recommendedName>
    <alternativeName>
        <fullName evidence="9">Hydroxyindole O-methyltransferase</fullName>
    </alternativeName>
</protein>
<evidence type="ECO:0000256" key="8">
    <source>
        <dbReference type="ARBA" id="ARBA00040730"/>
    </source>
</evidence>
<evidence type="ECO:0000259" key="12">
    <source>
        <dbReference type="Pfam" id="PF00891"/>
    </source>
</evidence>
<dbReference type="InterPro" id="IPR016461">
    <property type="entry name" value="COMT-like"/>
</dbReference>
<dbReference type="InterPro" id="IPR036390">
    <property type="entry name" value="WH_DNA-bd_sf"/>
</dbReference>
<dbReference type="GO" id="GO:0030187">
    <property type="term" value="P:melatonin biosynthetic process"/>
    <property type="evidence" value="ECO:0007669"/>
    <property type="project" value="UniProtKB-KW"/>
</dbReference>
<dbReference type="FunFam" id="3.40.50.150:FF:000146">
    <property type="entry name" value="Acetylserotonin O-methyltransferase"/>
    <property type="match status" value="1"/>
</dbReference>
<dbReference type="InterPro" id="IPR029063">
    <property type="entry name" value="SAM-dependent_MTases_sf"/>
</dbReference>
<evidence type="ECO:0000256" key="11">
    <source>
        <dbReference type="PIRSR" id="PIRSR005739-1"/>
    </source>
</evidence>
<evidence type="ECO:0000313" key="14">
    <source>
        <dbReference type="EMBL" id="KAG8450573.1"/>
    </source>
</evidence>
<feature type="domain" description="O-methyltransferase C-terminal" evidence="12">
    <location>
        <begin position="112"/>
        <end position="321"/>
    </location>
</feature>
<evidence type="ECO:0000256" key="6">
    <source>
        <dbReference type="ARBA" id="ARBA00037926"/>
    </source>
</evidence>
<dbReference type="GO" id="GO:0017096">
    <property type="term" value="F:acetylserotonin O-methyltransferase activity"/>
    <property type="evidence" value="ECO:0007669"/>
    <property type="project" value="UniProtKB-EC"/>
</dbReference>
<dbReference type="EC" id="2.1.1.4" evidence="7"/>
<keyword evidence="3" id="KW-0808">Transferase</keyword>
<comment type="pathway">
    <text evidence="6">Aromatic compound metabolism; melatonin biosynthesis; melatonin from serotonin: step 1/2.</text>
</comment>
<dbReference type="Gene3D" id="3.40.50.150">
    <property type="entry name" value="Vaccinia Virus protein VP39"/>
    <property type="match status" value="1"/>
</dbReference>
<gene>
    <name evidence="14" type="ORF">GDO86_003009</name>
</gene>
<accession>A0A8T2K3B8</accession>
<dbReference type="FunFam" id="1.10.10.10:FF:000358">
    <property type="entry name" value="Acetylserotonin O-methyltransferase"/>
    <property type="match status" value="1"/>
</dbReference>
<evidence type="ECO:0000256" key="10">
    <source>
        <dbReference type="ARBA" id="ARBA00043260"/>
    </source>
</evidence>
<sequence length="339" mass="37845">MYPGKSQLAYHSQVLRTLFTACELGIFDALSQCEVPMSAAAVAERLGTNAEGTERLMSACVGMKLLEMEIQNEEVVYKNTELSQLYLTKGSPKSVLHALAFCSNYTYRIANNLAEAVREGKSQNEKAFGVSSENLYDCVYRSEEKTLGFIRFIDSLEFLCRKEDVVSTFDLTPFHTICDLGGCSGTLAKVFATKYPESHIIVYDLPAVVQVVEKTFSSADNRHIHFQQGDFFEDPIPDADLYVLAHVIHNWPEDKCLQQLRKIFKSCKPGGGVLIAEAVLKEDRSGPLGAHMQDIVMMLFTNGKERTFSEYKDLLKAAGFENIKFTIKGNLCEAILALK</sequence>
<dbReference type="GO" id="GO:0032259">
    <property type="term" value="P:methylation"/>
    <property type="evidence" value="ECO:0007669"/>
    <property type="project" value="UniProtKB-KW"/>
</dbReference>
<dbReference type="Proteomes" id="UP000812440">
    <property type="component" value="Chromosome 2"/>
</dbReference>
<comment type="function">
    <text evidence="5">Catalyzes the transfer of a methyl group onto N-acetylserotonin, producing melatonin (N-acetyl-5-methoxytryptamine).</text>
</comment>
<dbReference type="InterPro" id="IPR001077">
    <property type="entry name" value="COMT_C"/>
</dbReference>
<dbReference type="GO" id="GO:0046983">
    <property type="term" value="F:protein dimerization activity"/>
    <property type="evidence" value="ECO:0007669"/>
    <property type="project" value="InterPro"/>
</dbReference>
<dbReference type="PROSITE" id="PS51683">
    <property type="entry name" value="SAM_OMT_II"/>
    <property type="match status" value="1"/>
</dbReference>
<feature type="domain" description="O-methyltransferase dimerisation" evidence="13">
    <location>
        <begin position="8"/>
        <end position="88"/>
    </location>
</feature>
<dbReference type="Pfam" id="PF08100">
    <property type="entry name" value="Dimerisation"/>
    <property type="match status" value="1"/>
</dbReference>
<dbReference type="InterPro" id="IPR036388">
    <property type="entry name" value="WH-like_DNA-bd_sf"/>
</dbReference>
<dbReference type="SUPFAM" id="SSF53335">
    <property type="entry name" value="S-adenosyl-L-methionine-dependent methyltransferases"/>
    <property type="match status" value="1"/>
</dbReference>
<evidence type="ECO:0000259" key="13">
    <source>
        <dbReference type="Pfam" id="PF08100"/>
    </source>
</evidence>
<name>A0A8T2K3B8_9PIPI</name>
<feature type="active site" description="Proton acceptor" evidence="11">
    <location>
        <position position="249"/>
    </location>
</feature>
<dbReference type="EMBL" id="JAACNH010000002">
    <property type="protein sequence ID" value="KAG8450573.1"/>
    <property type="molecule type" value="Genomic_DNA"/>
</dbReference>
<proteinExistence type="predicted"/>
<dbReference type="SUPFAM" id="SSF46785">
    <property type="entry name" value="Winged helix' DNA-binding domain"/>
    <property type="match status" value="1"/>
</dbReference>
<evidence type="ECO:0000256" key="7">
    <source>
        <dbReference type="ARBA" id="ARBA00039116"/>
    </source>
</evidence>
<dbReference type="PIRSF" id="PIRSF005739">
    <property type="entry name" value="O-mtase"/>
    <property type="match status" value="1"/>
</dbReference>
<keyword evidence="15" id="KW-1185">Reference proteome</keyword>
<evidence type="ECO:0000256" key="3">
    <source>
        <dbReference type="ARBA" id="ARBA00022679"/>
    </source>
</evidence>
<dbReference type="Pfam" id="PF00891">
    <property type="entry name" value="Methyltransf_2"/>
    <property type="match status" value="1"/>
</dbReference>
<evidence type="ECO:0000256" key="2">
    <source>
        <dbReference type="ARBA" id="ARBA00022603"/>
    </source>
</evidence>
<evidence type="ECO:0000256" key="4">
    <source>
        <dbReference type="ARBA" id="ARBA00022691"/>
    </source>
</evidence>
<dbReference type="AlphaFoldDB" id="A0A8T2K3B8"/>
<dbReference type="InterPro" id="IPR012967">
    <property type="entry name" value="COMT_dimerisation"/>
</dbReference>
<evidence type="ECO:0000256" key="5">
    <source>
        <dbReference type="ARBA" id="ARBA00037645"/>
    </source>
</evidence>
<evidence type="ECO:0000256" key="9">
    <source>
        <dbReference type="ARBA" id="ARBA00043054"/>
    </source>
</evidence>
<comment type="caution">
    <text evidence="14">The sequence shown here is derived from an EMBL/GenBank/DDBJ whole genome shotgun (WGS) entry which is preliminary data.</text>
</comment>
<keyword evidence="10" id="KW-0471">Melatonin biosynthesis</keyword>
<dbReference type="PANTHER" id="PTHR43712:SF2">
    <property type="entry name" value="O-METHYLTRANSFERASE CICE"/>
    <property type="match status" value="1"/>
</dbReference>
<organism evidence="14 15">
    <name type="scientific">Hymenochirus boettgeri</name>
    <name type="common">Congo dwarf clawed frog</name>
    <dbReference type="NCBI Taxonomy" id="247094"/>
    <lineage>
        <taxon>Eukaryota</taxon>
        <taxon>Metazoa</taxon>
        <taxon>Chordata</taxon>
        <taxon>Craniata</taxon>
        <taxon>Vertebrata</taxon>
        <taxon>Euteleostomi</taxon>
        <taxon>Amphibia</taxon>
        <taxon>Batrachia</taxon>
        <taxon>Anura</taxon>
        <taxon>Pipoidea</taxon>
        <taxon>Pipidae</taxon>
        <taxon>Pipinae</taxon>
        <taxon>Hymenochirus</taxon>
    </lineage>
</organism>
<reference evidence="14" key="1">
    <citation type="thesis" date="2020" institute="ProQuest LLC" country="789 East Eisenhower Parkway, Ann Arbor, MI, USA">
        <title>Comparative Genomics and Chromosome Evolution.</title>
        <authorList>
            <person name="Mudd A.B."/>
        </authorList>
    </citation>
    <scope>NUCLEOTIDE SEQUENCE</scope>
    <source>
        <strain evidence="14">Female2</strain>
        <tissue evidence="14">Blood</tissue>
    </source>
</reference>
<evidence type="ECO:0000256" key="1">
    <source>
        <dbReference type="ARBA" id="ARBA00011738"/>
    </source>
</evidence>
<dbReference type="OrthoDB" id="1606438at2759"/>
<comment type="subunit">
    <text evidence="1">Homodimer.</text>
</comment>
<dbReference type="PANTHER" id="PTHR43712">
    <property type="entry name" value="PUTATIVE (AFU_ORTHOLOGUE AFUA_4G14580)-RELATED"/>
    <property type="match status" value="1"/>
</dbReference>
<keyword evidence="2" id="KW-0489">Methyltransferase</keyword>